<evidence type="ECO:0000313" key="1">
    <source>
        <dbReference type="EMBL" id="GAH22681.1"/>
    </source>
</evidence>
<accession>X1DP04</accession>
<gene>
    <name evidence="1" type="ORF">S01H4_65092</name>
</gene>
<proteinExistence type="predicted"/>
<comment type="caution">
    <text evidence="1">The sequence shown here is derived from an EMBL/GenBank/DDBJ whole genome shotgun (WGS) entry which is preliminary data.</text>
</comment>
<dbReference type="AlphaFoldDB" id="X1DP04"/>
<sequence length="77" mass="8562">DGDMTSDKKDSGEIGDQLVIEIKEAKKKLNVIRDVVDDIIEIKEAKKKLNVIRDVVDDILEAAERGIKRLGGGEENE</sequence>
<dbReference type="EMBL" id="BART01039701">
    <property type="protein sequence ID" value="GAH22681.1"/>
    <property type="molecule type" value="Genomic_DNA"/>
</dbReference>
<protein>
    <submittedName>
        <fullName evidence="1">Uncharacterized protein</fullName>
    </submittedName>
</protein>
<organism evidence="1">
    <name type="scientific">marine sediment metagenome</name>
    <dbReference type="NCBI Taxonomy" id="412755"/>
    <lineage>
        <taxon>unclassified sequences</taxon>
        <taxon>metagenomes</taxon>
        <taxon>ecological metagenomes</taxon>
    </lineage>
</organism>
<feature type="non-terminal residue" evidence="1">
    <location>
        <position position="1"/>
    </location>
</feature>
<name>X1DP04_9ZZZZ</name>
<reference evidence="1" key="1">
    <citation type="journal article" date="2014" name="Front. Microbiol.">
        <title>High frequency of phylogenetically diverse reductive dehalogenase-homologous genes in deep subseafloor sedimentary metagenomes.</title>
        <authorList>
            <person name="Kawai M."/>
            <person name="Futagami T."/>
            <person name="Toyoda A."/>
            <person name="Takaki Y."/>
            <person name="Nishi S."/>
            <person name="Hori S."/>
            <person name="Arai W."/>
            <person name="Tsubouchi T."/>
            <person name="Morono Y."/>
            <person name="Uchiyama I."/>
            <person name="Ito T."/>
            <person name="Fujiyama A."/>
            <person name="Inagaki F."/>
            <person name="Takami H."/>
        </authorList>
    </citation>
    <scope>NUCLEOTIDE SEQUENCE</scope>
    <source>
        <strain evidence="1">Expedition CK06-06</strain>
    </source>
</reference>